<organism evidence="1 2">
    <name type="scientific">Symbiodinium pilosum</name>
    <name type="common">Dinoflagellate</name>
    <dbReference type="NCBI Taxonomy" id="2952"/>
    <lineage>
        <taxon>Eukaryota</taxon>
        <taxon>Sar</taxon>
        <taxon>Alveolata</taxon>
        <taxon>Dinophyceae</taxon>
        <taxon>Suessiales</taxon>
        <taxon>Symbiodiniaceae</taxon>
        <taxon>Symbiodinium</taxon>
    </lineage>
</organism>
<reference evidence="1" key="1">
    <citation type="submission" date="2021-02" db="EMBL/GenBank/DDBJ databases">
        <authorList>
            <person name="Dougan E. K."/>
            <person name="Rhodes N."/>
            <person name="Thang M."/>
            <person name="Chan C."/>
        </authorList>
    </citation>
    <scope>NUCLEOTIDE SEQUENCE</scope>
</reference>
<comment type="caution">
    <text evidence="1">The sequence shown here is derived from an EMBL/GenBank/DDBJ whole genome shotgun (WGS) entry which is preliminary data.</text>
</comment>
<dbReference type="Proteomes" id="UP000649617">
    <property type="component" value="Unassembled WGS sequence"/>
</dbReference>
<dbReference type="EMBL" id="CAJNIZ010010001">
    <property type="protein sequence ID" value="CAE7291972.1"/>
    <property type="molecule type" value="Genomic_DNA"/>
</dbReference>
<proteinExistence type="predicted"/>
<evidence type="ECO:0000313" key="1">
    <source>
        <dbReference type="EMBL" id="CAE7291972.1"/>
    </source>
</evidence>
<protein>
    <submittedName>
        <fullName evidence="1">Uncharacterized protein</fullName>
    </submittedName>
</protein>
<gene>
    <name evidence="1" type="ORF">SPIL2461_LOCUS6554</name>
</gene>
<evidence type="ECO:0000313" key="2">
    <source>
        <dbReference type="Proteomes" id="UP000649617"/>
    </source>
</evidence>
<dbReference type="OrthoDB" id="10574380at2759"/>
<name>A0A812N7D2_SYMPI</name>
<accession>A0A812N7D2</accession>
<sequence length="112" mass="12708">MRQEGLRRKKASWEQGVEKVKVRNVGEELVVLGNRQARCEDDVNKITRLGRILDDKVEVFDDLQRRMEELNANAQLQPQRVLGSQFAASVRCLGCREPIVAEEDIGTRSGDS</sequence>
<dbReference type="AlphaFoldDB" id="A0A812N7D2"/>
<keyword evidence="2" id="KW-1185">Reference proteome</keyword>